<evidence type="ECO:0000313" key="2">
    <source>
        <dbReference type="Proteomes" id="UP000684084"/>
    </source>
</evidence>
<comment type="caution">
    <text evidence="1">The sequence shown here is derived from an EMBL/GenBank/DDBJ whole genome shotgun (WGS) entry which is preliminary data.</text>
</comment>
<name>A0A915ZQD4_9GLOM</name>
<gene>
    <name evidence="1" type="ORF">CHRIB12_LOCUS19943</name>
</gene>
<organism evidence="1 2">
    <name type="scientific">Rhizophagus irregularis</name>
    <dbReference type="NCBI Taxonomy" id="588596"/>
    <lineage>
        <taxon>Eukaryota</taxon>
        <taxon>Fungi</taxon>
        <taxon>Fungi incertae sedis</taxon>
        <taxon>Mucoromycota</taxon>
        <taxon>Glomeromycotina</taxon>
        <taxon>Glomeromycetes</taxon>
        <taxon>Glomerales</taxon>
        <taxon>Glomeraceae</taxon>
        <taxon>Rhizophagus</taxon>
    </lineage>
</organism>
<reference evidence="1" key="1">
    <citation type="submission" date="2020-05" db="EMBL/GenBank/DDBJ databases">
        <authorList>
            <person name="Rincon C."/>
            <person name="Sanders R I."/>
            <person name="Robbins C."/>
            <person name="Chaturvedi A."/>
        </authorList>
    </citation>
    <scope>NUCLEOTIDE SEQUENCE</scope>
    <source>
        <strain evidence="1">CHB12</strain>
    </source>
</reference>
<dbReference type="OrthoDB" id="2402448at2759"/>
<evidence type="ECO:0000313" key="1">
    <source>
        <dbReference type="EMBL" id="CAB5387001.1"/>
    </source>
</evidence>
<dbReference type="Proteomes" id="UP000684084">
    <property type="component" value="Unassembled WGS sequence"/>
</dbReference>
<accession>A0A915ZQD4</accession>
<proteinExistence type="predicted"/>
<sequence>MFARYRIREFFGVEYDSFGIDSSTTCSGGVTSPVLVVESFCTNSLPRRTTLLGFSTELALADDCLISLISSSILAISILGLKLNNAIQNRKNMHDPLP</sequence>
<protein>
    <submittedName>
        <fullName evidence="1">Uncharacterized protein</fullName>
    </submittedName>
</protein>
<dbReference type="AlphaFoldDB" id="A0A915ZQD4"/>
<dbReference type="EMBL" id="CAGKOT010000057">
    <property type="protein sequence ID" value="CAB5387001.1"/>
    <property type="molecule type" value="Genomic_DNA"/>
</dbReference>